<sequence>MINMTRYILFFNLLLCYGCQSQDATPPAAESERLPFAERTAIYPVDGAPQHVSMPPLPDTLTFAGERVPLDRDDVREGLERELVVNTFGHSRTIFIMKNIERWRPLIEKTLRDNDVPTDFIYLAVAESEFENTAQSPAGAVGMWQFMAPTARDYGLHIDADVDMRRDPKLATEAAARYLKWAQVRLKSWPLVATSYNKGLTGTQNVLKYQQTDNFWDLYLNSETARYFYRILSFKVILENPEAYGYFLNPEEQYSPHQFKMVKVERDTDLIAFAKENNTTYRELRRLNPWFNNTTDYRLRVPANFSYEIRVPERETKAK</sequence>
<evidence type="ECO:0000259" key="2">
    <source>
        <dbReference type="Pfam" id="PF01464"/>
    </source>
</evidence>
<evidence type="ECO:0000256" key="1">
    <source>
        <dbReference type="ARBA" id="ARBA00007734"/>
    </source>
</evidence>
<dbReference type="Proteomes" id="UP000598271">
    <property type="component" value="Unassembled WGS sequence"/>
</dbReference>
<accession>A0A8J3D720</accession>
<dbReference type="InterPro" id="IPR023346">
    <property type="entry name" value="Lysozyme-like_dom_sf"/>
</dbReference>
<dbReference type="EMBL" id="BMXF01000005">
    <property type="protein sequence ID" value="GHB83450.1"/>
    <property type="molecule type" value="Genomic_DNA"/>
</dbReference>
<dbReference type="InterPro" id="IPR008258">
    <property type="entry name" value="Transglycosylase_SLT_dom_1"/>
</dbReference>
<proteinExistence type="inferred from homology"/>
<dbReference type="PANTHER" id="PTHR37423">
    <property type="entry name" value="SOLUBLE LYTIC MUREIN TRANSGLYCOSYLASE-RELATED"/>
    <property type="match status" value="1"/>
</dbReference>
<keyword evidence="4" id="KW-1185">Reference proteome</keyword>
<dbReference type="SUPFAM" id="SSF53955">
    <property type="entry name" value="Lysozyme-like"/>
    <property type="match status" value="1"/>
</dbReference>
<organism evidence="3 4">
    <name type="scientific">Persicitalea jodogahamensis</name>
    <dbReference type="NCBI Taxonomy" id="402147"/>
    <lineage>
        <taxon>Bacteria</taxon>
        <taxon>Pseudomonadati</taxon>
        <taxon>Bacteroidota</taxon>
        <taxon>Cytophagia</taxon>
        <taxon>Cytophagales</taxon>
        <taxon>Spirosomataceae</taxon>
        <taxon>Persicitalea</taxon>
    </lineage>
</organism>
<dbReference type="Gene3D" id="1.10.530.10">
    <property type="match status" value="1"/>
</dbReference>
<dbReference type="CDD" id="cd16894">
    <property type="entry name" value="MltD-like"/>
    <property type="match status" value="1"/>
</dbReference>
<feature type="domain" description="Transglycosylase SLT" evidence="2">
    <location>
        <begin position="107"/>
        <end position="216"/>
    </location>
</feature>
<dbReference type="PANTHER" id="PTHR37423:SF2">
    <property type="entry name" value="MEMBRANE-BOUND LYTIC MUREIN TRANSGLYCOSYLASE C"/>
    <property type="match status" value="1"/>
</dbReference>
<gene>
    <name evidence="3" type="ORF">GCM10007390_43120</name>
</gene>
<evidence type="ECO:0000313" key="3">
    <source>
        <dbReference type="EMBL" id="GHB83450.1"/>
    </source>
</evidence>
<dbReference type="Pfam" id="PF01464">
    <property type="entry name" value="SLT"/>
    <property type="match status" value="1"/>
</dbReference>
<name>A0A8J3D720_9BACT</name>
<dbReference type="AlphaFoldDB" id="A0A8J3D720"/>
<evidence type="ECO:0000313" key="4">
    <source>
        <dbReference type="Proteomes" id="UP000598271"/>
    </source>
</evidence>
<comment type="caution">
    <text evidence="3">The sequence shown here is derived from an EMBL/GenBank/DDBJ whole genome shotgun (WGS) entry which is preliminary data.</text>
</comment>
<reference evidence="3 4" key="1">
    <citation type="journal article" date="2014" name="Int. J. Syst. Evol. Microbiol.">
        <title>Complete genome sequence of Corynebacterium casei LMG S-19264T (=DSM 44701T), isolated from a smear-ripened cheese.</title>
        <authorList>
            <consortium name="US DOE Joint Genome Institute (JGI-PGF)"/>
            <person name="Walter F."/>
            <person name="Albersmeier A."/>
            <person name="Kalinowski J."/>
            <person name="Ruckert C."/>
        </authorList>
    </citation>
    <scope>NUCLEOTIDE SEQUENCE [LARGE SCALE GENOMIC DNA]</scope>
    <source>
        <strain evidence="3 4">KCTC 12866</strain>
    </source>
</reference>
<protein>
    <submittedName>
        <fullName evidence="3">Murein transglycosylase</fullName>
    </submittedName>
</protein>
<comment type="similarity">
    <text evidence="1">Belongs to the transglycosylase Slt family.</text>
</comment>